<name>A0A8H6ZGH7_9AGAR</name>
<comment type="caution">
    <text evidence="1">The sequence shown here is derived from an EMBL/GenBank/DDBJ whole genome shotgun (WGS) entry which is preliminary data.</text>
</comment>
<sequence>MLWSGWREFKGFTVMGRPSRTRLDALCTPSHSFLYALSSFTMAPRRTAFSSFKFTIPETVALLALRATNVWAEYFFPSPPFLCPKASSQYLLLTLGLVLSCFMRDASVAHHGLGADDE</sequence>
<dbReference type="Proteomes" id="UP000623467">
    <property type="component" value="Unassembled WGS sequence"/>
</dbReference>
<accession>A0A8H6ZGH7</accession>
<dbReference type="EMBL" id="JACAZH010000001">
    <property type="protein sequence ID" value="KAF7377327.1"/>
    <property type="molecule type" value="Genomic_DNA"/>
</dbReference>
<dbReference type="AlphaFoldDB" id="A0A8H6ZGH7"/>
<proteinExistence type="predicted"/>
<reference evidence="1" key="1">
    <citation type="submission" date="2020-05" db="EMBL/GenBank/DDBJ databases">
        <title>Mycena genomes resolve the evolution of fungal bioluminescence.</title>
        <authorList>
            <person name="Tsai I.J."/>
        </authorList>
    </citation>
    <scope>NUCLEOTIDE SEQUENCE</scope>
    <source>
        <strain evidence="1">160909Yilan</strain>
    </source>
</reference>
<gene>
    <name evidence="1" type="ORF">MSAN_00153500</name>
</gene>
<evidence type="ECO:0000313" key="1">
    <source>
        <dbReference type="EMBL" id="KAF7377327.1"/>
    </source>
</evidence>
<protein>
    <submittedName>
        <fullName evidence="1">Uncharacterized protein</fullName>
    </submittedName>
</protein>
<evidence type="ECO:0000313" key="2">
    <source>
        <dbReference type="Proteomes" id="UP000623467"/>
    </source>
</evidence>
<organism evidence="1 2">
    <name type="scientific">Mycena sanguinolenta</name>
    <dbReference type="NCBI Taxonomy" id="230812"/>
    <lineage>
        <taxon>Eukaryota</taxon>
        <taxon>Fungi</taxon>
        <taxon>Dikarya</taxon>
        <taxon>Basidiomycota</taxon>
        <taxon>Agaricomycotina</taxon>
        <taxon>Agaricomycetes</taxon>
        <taxon>Agaricomycetidae</taxon>
        <taxon>Agaricales</taxon>
        <taxon>Marasmiineae</taxon>
        <taxon>Mycenaceae</taxon>
        <taxon>Mycena</taxon>
    </lineage>
</organism>
<keyword evidence="2" id="KW-1185">Reference proteome</keyword>